<evidence type="ECO:0000256" key="2">
    <source>
        <dbReference type="ARBA" id="ARBA00007171"/>
    </source>
</evidence>
<dbReference type="STRING" id="1552.A7L45_08840"/>
<dbReference type="Proteomes" id="UP000182569">
    <property type="component" value="Chromosome"/>
</dbReference>
<evidence type="ECO:0000256" key="3">
    <source>
        <dbReference type="ARBA" id="ARBA00023136"/>
    </source>
</evidence>
<organism evidence="6 7">
    <name type="scientific">Clostridium estertheticum subsp. estertheticum</name>
    <dbReference type="NCBI Taxonomy" id="1552"/>
    <lineage>
        <taxon>Bacteria</taxon>
        <taxon>Bacillati</taxon>
        <taxon>Bacillota</taxon>
        <taxon>Clostridia</taxon>
        <taxon>Eubacteriales</taxon>
        <taxon>Clostridiaceae</taxon>
        <taxon>Clostridium</taxon>
    </lineage>
</organism>
<dbReference type="KEGG" id="ceu:A7L45_08840"/>
<accession>A0A1J0GGY8</accession>
<dbReference type="AlphaFoldDB" id="A0A1J0GGY8"/>
<dbReference type="InterPro" id="IPR001460">
    <property type="entry name" value="PCN-bd_Tpept"/>
</dbReference>
<dbReference type="GO" id="GO:0005886">
    <property type="term" value="C:plasma membrane"/>
    <property type="evidence" value="ECO:0007669"/>
    <property type="project" value="TreeGrafter"/>
</dbReference>
<evidence type="ECO:0000313" key="7">
    <source>
        <dbReference type="Proteomes" id="UP000182569"/>
    </source>
</evidence>
<proteinExistence type="inferred from homology"/>
<dbReference type="InterPro" id="IPR012338">
    <property type="entry name" value="Beta-lactam/transpept-like"/>
</dbReference>
<dbReference type="InterPro" id="IPR050515">
    <property type="entry name" value="Beta-lactam/transpept"/>
</dbReference>
<dbReference type="GO" id="GO:0071555">
    <property type="term" value="P:cell wall organization"/>
    <property type="evidence" value="ECO:0007669"/>
    <property type="project" value="TreeGrafter"/>
</dbReference>
<comment type="similarity">
    <text evidence="2">Belongs to the transpeptidase family.</text>
</comment>
<gene>
    <name evidence="6" type="ORF">A7L45_08840</name>
</gene>
<keyword evidence="7" id="KW-1185">Reference proteome</keyword>
<evidence type="ECO:0000313" key="6">
    <source>
        <dbReference type="EMBL" id="APC40166.1"/>
    </source>
</evidence>
<feature type="domain" description="Penicillin-binding protein dimerisation" evidence="5">
    <location>
        <begin position="57"/>
        <end position="215"/>
    </location>
</feature>
<reference evidence="7" key="1">
    <citation type="journal article" date="2016" name="Front. Microbiol.">
        <title>Complete Genome Sequence of Clostridium estertheticum DSM 8809, a Microbe Identified in Spoiled Vacuum Packed Beef.</title>
        <authorList>
            <person name="Yu Z."/>
            <person name="Gunn L."/>
            <person name="Brennan E."/>
            <person name="Reid R."/>
            <person name="Wall P.G."/>
            <person name="Gaora O.P."/>
            <person name="Hurley D."/>
            <person name="Bolton D."/>
            <person name="Fanning S."/>
        </authorList>
    </citation>
    <scope>NUCLEOTIDE SEQUENCE [LARGE SCALE GENOMIC DNA]</scope>
    <source>
        <strain evidence="7">DSM 8809</strain>
    </source>
</reference>
<dbReference type="Gene3D" id="3.30.450.330">
    <property type="match status" value="1"/>
</dbReference>
<keyword evidence="3" id="KW-0472">Membrane</keyword>
<evidence type="ECO:0008006" key="8">
    <source>
        <dbReference type="Google" id="ProtNLM"/>
    </source>
</evidence>
<dbReference type="Gene3D" id="3.90.1310.10">
    <property type="entry name" value="Penicillin-binding protein 2a (Domain 2)"/>
    <property type="match status" value="1"/>
</dbReference>
<dbReference type="EMBL" id="CP015756">
    <property type="protein sequence ID" value="APC40166.1"/>
    <property type="molecule type" value="Genomic_DNA"/>
</dbReference>
<dbReference type="Gene3D" id="3.40.710.10">
    <property type="entry name" value="DD-peptidase/beta-lactamase superfamily"/>
    <property type="match status" value="1"/>
</dbReference>
<dbReference type="GO" id="GO:0008658">
    <property type="term" value="F:penicillin binding"/>
    <property type="evidence" value="ECO:0007669"/>
    <property type="project" value="InterPro"/>
</dbReference>
<dbReference type="SUPFAM" id="SSF56519">
    <property type="entry name" value="Penicillin binding protein dimerisation domain"/>
    <property type="match status" value="1"/>
</dbReference>
<dbReference type="PANTHER" id="PTHR30627">
    <property type="entry name" value="PEPTIDOGLYCAN D,D-TRANSPEPTIDASE"/>
    <property type="match status" value="1"/>
</dbReference>
<evidence type="ECO:0000259" key="5">
    <source>
        <dbReference type="Pfam" id="PF03717"/>
    </source>
</evidence>
<evidence type="ECO:0000259" key="4">
    <source>
        <dbReference type="Pfam" id="PF00905"/>
    </source>
</evidence>
<name>A0A1J0GGY8_9CLOT</name>
<feature type="domain" description="Penicillin-binding protein transpeptidase" evidence="4">
    <location>
        <begin position="260"/>
        <end position="577"/>
    </location>
</feature>
<sequence>MNKLKRRKPRCKRIFSIVIVFSLLFSALLGRLFYVMSIHGSNYKMLAVQQQTKSITIAPYRGEILDRNGLQLAQSINVYRVDADLTVLNKHLVDNKIPERQAAEKLAKILNVKNSDVEKILNTQNSEGKLLQFVSLKRQVEQKVIDSLNNLKYKGIIISSDVKRIYPNDTFLSQVLGHINLNGSGVNGVELSYNNYLAGTPGVKVVQLDKNSNELPYTEAVTVNPINGKNLTLTINEQIQELAERVAKETLEKNGAKSVSITIMNPNNGEILAMANSPGYNLNDPYAKGNTSSQAETTWRNTAVSDVFEPGSIFKVIMAAAGLQYNSVTDKYLFTNNGSIKIGNKTLYNDNKEKYGVETFSDILKNSDNVGFITLGQMIGKENLYKFAKDAGIGKKTNIDLPGEGTGLIKDLKSITPLDLATMSYGQGVAVTQIQYMAAFNAVANGGTLITPHVMKEISHNINGKTVVDNQYSNFNKRTIMSSDKSALLRTYLESVVKKGTAAGTYMDGYHIGGKTGTANKVDSVSGGYISGKYISSFAGMAPASNPKVSLIVTIEEPNSDNYYAAQTAVPASKKIFSELFTIMGISPDSVNSAVNKNATNKK</sequence>
<protein>
    <recommendedName>
        <fullName evidence="8">Stage V sporulation protein D</fullName>
    </recommendedName>
</protein>
<dbReference type="PANTHER" id="PTHR30627:SF1">
    <property type="entry name" value="PEPTIDOGLYCAN D,D-TRANSPEPTIDASE FTSI"/>
    <property type="match status" value="1"/>
</dbReference>
<evidence type="ECO:0000256" key="1">
    <source>
        <dbReference type="ARBA" id="ARBA00004370"/>
    </source>
</evidence>
<comment type="subcellular location">
    <subcellularLocation>
        <location evidence="1">Membrane</location>
    </subcellularLocation>
</comment>
<dbReference type="Pfam" id="PF00905">
    <property type="entry name" value="Transpeptidase"/>
    <property type="match status" value="1"/>
</dbReference>
<dbReference type="InterPro" id="IPR036138">
    <property type="entry name" value="PBP_dimer_sf"/>
</dbReference>
<dbReference type="InterPro" id="IPR005311">
    <property type="entry name" value="PBP_dimer"/>
</dbReference>
<dbReference type="SUPFAM" id="SSF56601">
    <property type="entry name" value="beta-lactamase/transpeptidase-like"/>
    <property type="match status" value="1"/>
</dbReference>
<dbReference type="Pfam" id="PF03717">
    <property type="entry name" value="PBP_dimer"/>
    <property type="match status" value="1"/>
</dbReference>